<dbReference type="CDD" id="cd02440">
    <property type="entry name" value="AdoMet_MTases"/>
    <property type="match status" value="1"/>
</dbReference>
<dbReference type="OrthoDB" id="9805171at2"/>
<accession>A0A1A0VL99</accession>
<dbReference type="InterPro" id="IPR029063">
    <property type="entry name" value="SAM-dependent_MTases_sf"/>
</dbReference>
<dbReference type="Proteomes" id="UP000091914">
    <property type="component" value="Unassembled WGS sequence"/>
</dbReference>
<keyword evidence="2" id="KW-0830">Ubiquinone</keyword>
<sequence length="223" mass="24096">MPDDDASLPVARTAIREFWEREGFEYDQRTAHGISSEPERRRWAEALSPIPAASRVLDVATGTGFVALLLTGLGHEVTGVDASEAMLARARAKAAEGGMAVRFVEGVTEKLPFADASFDAVTARHFIWTVLEPERAFAEWRRVLAPGGLLIADVSLNPHVAGHHYAEDVAASLPFREIPDPAPVVDALRSAGFDEVDVEVSDDGGEYQRAVLRARAGHTRGAD</sequence>
<dbReference type="SUPFAM" id="SSF53335">
    <property type="entry name" value="S-adenosyl-L-methionine-dependent methyltransferases"/>
    <property type="match status" value="1"/>
</dbReference>
<dbReference type="InterPro" id="IPR013216">
    <property type="entry name" value="Methyltransf_11"/>
</dbReference>
<gene>
    <name evidence="2" type="ORF">A5760_09470</name>
</gene>
<organism evidence="2 3">
    <name type="scientific">Mycobacterium colombiense</name>
    <dbReference type="NCBI Taxonomy" id="339268"/>
    <lineage>
        <taxon>Bacteria</taxon>
        <taxon>Bacillati</taxon>
        <taxon>Actinomycetota</taxon>
        <taxon>Actinomycetes</taxon>
        <taxon>Mycobacteriales</taxon>
        <taxon>Mycobacteriaceae</taxon>
        <taxon>Mycobacterium</taxon>
        <taxon>Mycobacterium avium complex (MAC)</taxon>
    </lineage>
</organism>
<proteinExistence type="predicted"/>
<protein>
    <submittedName>
        <fullName evidence="2">Ubiquinone biosynthesis protein UbiE</fullName>
    </submittedName>
</protein>
<evidence type="ECO:0000259" key="1">
    <source>
        <dbReference type="Pfam" id="PF08241"/>
    </source>
</evidence>
<dbReference type="Pfam" id="PF08241">
    <property type="entry name" value="Methyltransf_11"/>
    <property type="match status" value="1"/>
</dbReference>
<dbReference type="AlphaFoldDB" id="A0A1A0VL99"/>
<feature type="domain" description="Methyltransferase type 11" evidence="1">
    <location>
        <begin position="57"/>
        <end position="151"/>
    </location>
</feature>
<evidence type="ECO:0000313" key="3">
    <source>
        <dbReference type="Proteomes" id="UP000091914"/>
    </source>
</evidence>
<dbReference type="RefSeq" id="WP_064880655.1">
    <property type="nucleotide sequence ID" value="NZ_LZSX01000057.1"/>
</dbReference>
<dbReference type="Gene3D" id="3.40.50.150">
    <property type="entry name" value="Vaccinia Virus protein VP39"/>
    <property type="match status" value="1"/>
</dbReference>
<dbReference type="EMBL" id="LZSX01000057">
    <property type="protein sequence ID" value="OBB84013.1"/>
    <property type="molecule type" value="Genomic_DNA"/>
</dbReference>
<dbReference type="PANTHER" id="PTHR43591:SF24">
    <property type="entry name" value="2-METHOXY-6-POLYPRENYL-1,4-BENZOQUINOL METHYLASE, MITOCHONDRIAL"/>
    <property type="match status" value="1"/>
</dbReference>
<dbReference type="PANTHER" id="PTHR43591">
    <property type="entry name" value="METHYLTRANSFERASE"/>
    <property type="match status" value="1"/>
</dbReference>
<name>A0A1A0VL99_9MYCO</name>
<evidence type="ECO:0000313" key="2">
    <source>
        <dbReference type="EMBL" id="OBB84013.1"/>
    </source>
</evidence>
<reference evidence="2 3" key="1">
    <citation type="submission" date="2016-06" db="EMBL/GenBank/DDBJ databases">
        <authorList>
            <person name="Kjaerup R.B."/>
            <person name="Dalgaard T.S."/>
            <person name="Juul-Madsen H.R."/>
        </authorList>
    </citation>
    <scope>NUCLEOTIDE SEQUENCE [LARGE SCALE GENOMIC DNA]</scope>
    <source>
        <strain evidence="2 3">852002-51834_SCH5396731</strain>
    </source>
</reference>
<comment type="caution">
    <text evidence="2">The sequence shown here is derived from an EMBL/GenBank/DDBJ whole genome shotgun (WGS) entry which is preliminary data.</text>
</comment>
<dbReference type="GO" id="GO:0008757">
    <property type="term" value="F:S-adenosylmethionine-dependent methyltransferase activity"/>
    <property type="evidence" value="ECO:0007669"/>
    <property type="project" value="InterPro"/>
</dbReference>